<dbReference type="EMBL" id="LR797426">
    <property type="protein sequence ID" value="CAB4215668.1"/>
    <property type="molecule type" value="Genomic_DNA"/>
</dbReference>
<evidence type="ECO:0000313" key="3">
    <source>
        <dbReference type="EMBL" id="CAB4202371.1"/>
    </source>
</evidence>
<sequence>MSHVAVLEAGVPAEHMPIYLLEGELLKLPQVPLPIDHAFCAGLYARTMHIPAGTILTGAVHREESFFLVRKGDLIVSTDTGPQRLGPGDMSISKIGTKRAGIALTDVEITTFHANPTNEKNPQALWDLFTIPAPAPSLEAVRSAQLEEST</sequence>
<evidence type="ECO:0000313" key="2">
    <source>
        <dbReference type="EMBL" id="CAB4183861.1"/>
    </source>
</evidence>
<dbReference type="SUPFAM" id="SSF51182">
    <property type="entry name" value="RmlC-like cupins"/>
    <property type="match status" value="1"/>
</dbReference>
<dbReference type="EMBL" id="LR796580">
    <property type="protein sequence ID" value="CAB4152537.1"/>
    <property type="molecule type" value="Genomic_DNA"/>
</dbReference>
<evidence type="ECO:0000313" key="1">
    <source>
        <dbReference type="EMBL" id="CAB4152537.1"/>
    </source>
</evidence>
<evidence type="ECO:0000313" key="4">
    <source>
        <dbReference type="EMBL" id="CAB4215668.1"/>
    </source>
</evidence>
<protein>
    <submittedName>
        <fullName evidence="5">Uncharacterized protein</fullName>
    </submittedName>
</protein>
<reference evidence="5" key="1">
    <citation type="submission" date="2020-05" db="EMBL/GenBank/DDBJ databases">
        <authorList>
            <person name="Chiriac C."/>
            <person name="Salcher M."/>
            <person name="Ghai R."/>
            <person name="Kavagutti S V."/>
        </authorList>
    </citation>
    <scope>NUCLEOTIDE SEQUENCE</scope>
</reference>
<dbReference type="EMBL" id="LR797051">
    <property type="protein sequence ID" value="CAB4183861.1"/>
    <property type="molecule type" value="Genomic_DNA"/>
</dbReference>
<evidence type="ECO:0000313" key="5">
    <source>
        <dbReference type="EMBL" id="CAB5229725.1"/>
    </source>
</evidence>
<accession>A0A6J7XIG2</accession>
<name>A0A6J7XIG2_9CAUD</name>
<dbReference type="EMBL" id="LR798412">
    <property type="protein sequence ID" value="CAB5229725.1"/>
    <property type="molecule type" value="Genomic_DNA"/>
</dbReference>
<organism evidence="5">
    <name type="scientific">uncultured Caudovirales phage</name>
    <dbReference type="NCBI Taxonomy" id="2100421"/>
    <lineage>
        <taxon>Viruses</taxon>
        <taxon>Duplodnaviria</taxon>
        <taxon>Heunggongvirae</taxon>
        <taxon>Uroviricota</taxon>
        <taxon>Caudoviricetes</taxon>
        <taxon>Peduoviridae</taxon>
        <taxon>Maltschvirus</taxon>
        <taxon>Maltschvirus maltsch</taxon>
    </lineage>
</organism>
<gene>
    <name evidence="2" type="ORF">UFOVP1108_15</name>
    <name evidence="3" type="ORF">UFOVP1377_19</name>
    <name evidence="4" type="ORF">UFOVP1472_32</name>
    <name evidence="5" type="ORF">UFOVP1559_6</name>
    <name evidence="1" type="ORF">UFOVP604_15</name>
</gene>
<proteinExistence type="predicted"/>
<dbReference type="InterPro" id="IPR011051">
    <property type="entry name" value="RmlC_Cupin_sf"/>
</dbReference>
<dbReference type="EMBL" id="LR797320">
    <property type="protein sequence ID" value="CAB4202371.1"/>
    <property type="molecule type" value="Genomic_DNA"/>
</dbReference>